<proteinExistence type="predicted"/>
<dbReference type="PANTHER" id="PTHR22812">
    <property type="entry name" value="CHROMOBOX PROTEIN"/>
    <property type="match status" value="1"/>
</dbReference>
<dbReference type="AlphaFoldDB" id="A0A3N4L1Z2"/>
<dbReference type="SUPFAM" id="SSF54160">
    <property type="entry name" value="Chromo domain-like"/>
    <property type="match status" value="2"/>
</dbReference>
<accession>A0A3N4L1Z2</accession>
<feature type="region of interest" description="Disordered" evidence="4">
    <location>
        <begin position="1"/>
        <end position="32"/>
    </location>
</feature>
<name>A0A3N4L1Z2_9PEZI</name>
<dbReference type="PROSITE" id="PS00598">
    <property type="entry name" value="CHROMO_1"/>
    <property type="match status" value="1"/>
</dbReference>
<evidence type="ECO:0000313" key="7">
    <source>
        <dbReference type="Proteomes" id="UP000277580"/>
    </source>
</evidence>
<dbReference type="InterPro" id="IPR000953">
    <property type="entry name" value="Chromo/chromo_shadow_dom"/>
</dbReference>
<comment type="subcellular location">
    <subcellularLocation>
        <location evidence="1">Nucleus</location>
    </subcellularLocation>
</comment>
<dbReference type="GO" id="GO:0000792">
    <property type="term" value="C:heterochromatin"/>
    <property type="evidence" value="ECO:0007669"/>
    <property type="project" value="UniProtKB-ARBA"/>
</dbReference>
<evidence type="ECO:0000256" key="3">
    <source>
        <dbReference type="ARBA" id="ARBA00023242"/>
    </source>
</evidence>
<evidence type="ECO:0000313" key="6">
    <source>
        <dbReference type="EMBL" id="RPB16843.1"/>
    </source>
</evidence>
<evidence type="ECO:0000259" key="5">
    <source>
        <dbReference type="PROSITE" id="PS50013"/>
    </source>
</evidence>
<dbReference type="EMBL" id="ML119107">
    <property type="protein sequence ID" value="RPB16843.1"/>
    <property type="molecule type" value="Genomic_DNA"/>
</dbReference>
<dbReference type="InterPro" id="IPR051219">
    <property type="entry name" value="Heterochromatin_chromo-domain"/>
</dbReference>
<evidence type="ECO:0000256" key="1">
    <source>
        <dbReference type="ARBA" id="ARBA00004123"/>
    </source>
</evidence>
<keyword evidence="3" id="KW-0539">Nucleus</keyword>
<dbReference type="Gene3D" id="2.40.50.40">
    <property type="match status" value="2"/>
</dbReference>
<dbReference type="Pfam" id="PF01393">
    <property type="entry name" value="Chromo_shadow"/>
    <property type="match status" value="1"/>
</dbReference>
<dbReference type="GO" id="GO:0005634">
    <property type="term" value="C:nucleus"/>
    <property type="evidence" value="ECO:0007669"/>
    <property type="project" value="UniProtKB-SubCell"/>
</dbReference>
<dbReference type="PROSITE" id="PS50013">
    <property type="entry name" value="CHROMO_2"/>
    <property type="match status" value="1"/>
</dbReference>
<dbReference type="InParanoid" id="A0A3N4L1Z2"/>
<gene>
    <name evidence="6" type="ORF">P167DRAFT_480539</name>
</gene>
<dbReference type="GO" id="GO:0006338">
    <property type="term" value="P:chromatin remodeling"/>
    <property type="evidence" value="ECO:0007669"/>
    <property type="project" value="UniProtKB-ARBA"/>
</dbReference>
<reference evidence="6 7" key="1">
    <citation type="journal article" date="2018" name="Nat. Ecol. Evol.">
        <title>Pezizomycetes genomes reveal the molecular basis of ectomycorrhizal truffle lifestyle.</title>
        <authorList>
            <person name="Murat C."/>
            <person name="Payen T."/>
            <person name="Noel B."/>
            <person name="Kuo A."/>
            <person name="Morin E."/>
            <person name="Chen J."/>
            <person name="Kohler A."/>
            <person name="Krizsan K."/>
            <person name="Balestrini R."/>
            <person name="Da Silva C."/>
            <person name="Montanini B."/>
            <person name="Hainaut M."/>
            <person name="Levati E."/>
            <person name="Barry K.W."/>
            <person name="Belfiori B."/>
            <person name="Cichocki N."/>
            <person name="Clum A."/>
            <person name="Dockter R.B."/>
            <person name="Fauchery L."/>
            <person name="Guy J."/>
            <person name="Iotti M."/>
            <person name="Le Tacon F."/>
            <person name="Lindquist E.A."/>
            <person name="Lipzen A."/>
            <person name="Malagnac F."/>
            <person name="Mello A."/>
            <person name="Molinier V."/>
            <person name="Miyauchi S."/>
            <person name="Poulain J."/>
            <person name="Riccioni C."/>
            <person name="Rubini A."/>
            <person name="Sitrit Y."/>
            <person name="Splivallo R."/>
            <person name="Traeger S."/>
            <person name="Wang M."/>
            <person name="Zifcakova L."/>
            <person name="Wipf D."/>
            <person name="Zambonelli A."/>
            <person name="Paolocci F."/>
            <person name="Nowrousian M."/>
            <person name="Ottonello S."/>
            <person name="Baldrian P."/>
            <person name="Spatafora J.W."/>
            <person name="Henrissat B."/>
            <person name="Nagy L.G."/>
            <person name="Aury J.M."/>
            <person name="Wincker P."/>
            <person name="Grigoriev I.V."/>
            <person name="Bonfante P."/>
            <person name="Martin F.M."/>
        </authorList>
    </citation>
    <scope>NUCLEOTIDE SEQUENCE [LARGE SCALE GENOMIC DNA]</scope>
    <source>
        <strain evidence="6 7">CCBAS932</strain>
    </source>
</reference>
<evidence type="ECO:0000256" key="2">
    <source>
        <dbReference type="ARBA" id="ARBA00011353"/>
    </source>
</evidence>
<comment type="subunit">
    <text evidence="2">Component of the NuA4 histone acetyltransferase complex.</text>
</comment>
<dbReference type="InterPro" id="IPR016197">
    <property type="entry name" value="Chromo-like_dom_sf"/>
</dbReference>
<evidence type="ECO:0000256" key="4">
    <source>
        <dbReference type="SAM" id="MobiDB-lite"/>
    </source>
</evidence>
<sequence>MPPQVLSESESDGDLIPARNSRKAMPVDNDDIEDDVVEEQDDEEDAADEDGEEFIVEAIKDHKFEGKKLYLHVKWKGYEKKSDMTWEPEENCEGAKEILQEYYEKIGGRPMYRAISIPKRGRQPAGGASAPVSAAPKNTKRARTSFGASSSKSNGDDASPAPVELTTKKNWDEDATIDTIEKTSKGLVCYVHWADGKKTQHPIQDVYNKCPQKMLSFYEQHLVFKESGTL</sequence>
<dbReference type="CDD" id="cd00024">
    <property type="entry name" value="CD_CSD"/>
    <property type="match status" value="1"/>
</dbReference>
<dbReference type="Pfam" id="PF00385">
    <property type="entry name" value="Chromo"/>
    <property type="match status" value="1"/>
</dbReference>
<feature type="region of interest" description="Disordered" evidence="4">
    <location>
        <begin position="119"/>
        <end position="167"/>
    </location>
</feature>
<organism evidence="6 7">
    <name type="scientific">Morchella conica CCBAS932</name>
    <dbReference type="NCBI Taxonomy" id="1392247"/>
    <lineage>
        <taxon>Eukaryota</taxon>
        <taxon>Fungi</taxon>
        <taxon>Dikarya</taxon>
        <taxon>Ascomycota</taxon>
        <taxon>Pezizomycotina</taxon>
        <taxon>Pezizomycetes</taxon>
        <taxon>Pezizales</taxon>
        <taxon>Morchellaceae</taxon>
        <taxon>Morchella</taxon>
    </lineage>
</organism>
<keyword evidence="7" id="KW-1185">Reference proteome</keyword>
<dbReference type="SMART" id="SM00298">
    <property type="entry name" value="CHROMO"/>
    <property type="match status" value="1"/>
</dbReference>
<dbReference type="SMART" id="SM00300">
    <property type="entry name" value="ChSh"/>
    <property type="match status" value="1"/>
</dbReference>
<feature type="compositionally biased region" description="Low complexity" evidence="4">
    <location>
        <begin position="125"/>
        <end position="136"/>
    </location>
</feature>
<dbReference type="OrthoDB" id="433924at2759"/>
<feature type="domain" description="Chromo" evidence="5">
    <location>
        <begin position="54"/>
        <end position="105"/>
    </location>
</feature>
<dbReference type="STRING" id="1392247.A0A3N4L1Z2"/>
<dbReference type="InterPro" id="IPR023779">
    <property type="entry name" value="Chromodomain_CS"/>
</dbReference>
<protein>
    <recommendedName>
        <fullName evidence="5">Chromo domain-containing protein</fullName>
    </recommendedName>
</protein>
<dbReference type="Proteomes" id="UP000277580">
    <property type="component" value="Unassembled WGS sequence"/>
</dbReference>
<dbReference type="InterPro" id="IPR023780">
    <property type="entry name" value="Chromo_domain"/>
</dbReference>
<dbReference type="InterPro" id="IPR008251">
    <property type="entry name" value="Chromo_shadow_dom"/>
</dbReference>